<protein>
    <recommendedName>
        <fullName evidence="2">Four-carbon acid sugar kinase N-terminal domain-containing protein</fullName>
    </recommendedName>
</protein>
<dbReference type="InterPro" id="IPR037051">
    <property type="entry name" value="4-carb_acid_sugar_kinase_N_sf"/>
</dbReference>
<feature type="region of interest" description="Disordered" evidence="1">
    <location>
        <begin position="339"/>
        <end position="360"/>
    </location>
</feature>
<organism evidence="3 4">
    <name type="scientific">Nonomuraea longispora</name>
    <dbReference type="NCBI Taxonomy" id="1848320"/>
    <lineage>
        <taxon>Bacteria</taxon>
        <taxon>Bacillati</taxon>
        <taxon>Actinomycetota</taxon>
        <taxon>Actinomycetes</taxon>
        <taxon>Streptosporangiales</taxon>
        <taxon>Streptosporangiaceae</taxon>
        <taxon>Nonomuraea</taxon>
    </lineage>
</organism>
<feature type="domain" description="Four-carbon acid sugar kinase N-terminal" evidence="2">
    <location>
        <begin position="16"/>
        <end position="143"/>
    </location>
</feature>
<dbReference type="Pfam" id="PF07005">
    <property type="entry name" value="SBD_N"/>
    <property type="match status" value="2"/>
</dbReference>
<keyword evidence="4" id="KW-1185">Reference proteome</keyword>
<comment type="caution">
    <text evidence="3">The sequence shown here is derived from an EMBL/GenBank/DDBJ whole genome shotgun (WGS) entry which is preliminary data.</text>
</comment>
<evidence type="ECO:0000313" key="4">
    <source>
        <dbReference type="Proteomes" id="UP000295157"/>
    </source>
</evidence>
<name>A0A4R4MYK4_9ACTN</name>
<feature type="region of interest" description="Disordered" evidence="1">
    <location>
        <begin position="143"/>
        <end position="175"/>
    </location>
</feature>
<dbReference type="AlphaFoldDB" id="A0A4R4MYK4"/>
<dbReference type="SUPFAM" id="SSF142764">
    <property type="entry name" value="YgbK-like"/>
    <property type="match status" value="1"/>
</dbReference>
<dbReference type="OrthoDB" id="9778478at2"/>
<evidence type="ECO:0000313" key="3">
    <source>
        <dbReference type="EMBL" id="TDC00514.1"/>
    </source>
</evidence>
<sequence>MTGSGGGGVGHAPVFALADDLSGAAETAAVLMSPARPARIVLSGPPYDAAPPVLVADLDTRHRPGVAGLVREALAWAAGRHVLVKIDSLLRGDIAATVHACLTTFTGPAPVPVVLASALPQAGRTVVDGVPLIHGIPLRETRTPDPAVGLAGGPTRARRSQSATVPATGPATGSGAGPGTVAAALGAVPSAGVGLATVRAGQAALREALAETVAGGRVAVCDAETDADLDTIVAAALACDPGTRLVGAAGLAAALGRTLNATARAAGPAGPPHSPGGGSPVPVTGSSLGGGWSPGPLLVVVGTAEPAAAEQARLLVAHGAVPVVLDSADLHAVNPGTAAAPGAAVGGRAAEPRDARGSGPVVGRLRRALGGGVAVLTVRGTAPPA</sequence>
<evidence type="ECO:0000256" key="1">
    <source>
        <dbReference type="SAM" id="MobiDB-lite"/>
    </source>
</evidence>
<accession>A0A4R4MYK4</accession>
<feature type="compositionally biased region" description="Low complexity" evidence="1">
    <location>
        <begin position="339"/>
        <end position="349"/>
    </location>
</feature>
<dbReference type="Proteomes" id="UP000295157">
    <property type="component" value="Unassembled WGS sequence"/>
</dbReference>
<feature type="non-terminal residue" evidence="3">
    <location>
        <position position="385"/>
    </location>
</feature>
<feature type="domain" description="Four-carbon acid sugar kinase N-terminal" evidence="2">
    <location>
        <begin position="191"/>
        <end position="255"/>
    </location>
</feature>
<feature type="compositionally biased region" description="Low complexity" evidence="1">
    <location>
        <begin position="162"/>
        <end position="171"/>
    </location>
</feature>
<proteinExistence type="predicted"/>
<evidence type="ECO:0000259" key="2">
    <source>
        <dbReference type="Pfam" id="PF07005"/>
    </source>
</evidence>
<dbReference type="EMBL" id="SMJZ01000186">
    <property type="protein sequence ID" value="TDC00514.1"/>
    <property type="molecule type" value="Genomic_DNA"/>
</dbReference>
<dbReference type="Gene3D" id="3.40.50.10840">
    <property type="entry name" value="Putative sugar-binding, N-terminal domain"/>
    <property type="match status" value="1"/>
</dbReference>
<gene>
    <name evidence="3" type="ORF">E1267_34525</name>
</gene>
<dbReference type="InterPro" id="IPR010737">
    <property type="entry name" value="4-carb_acid_sugar_kinase_N"/>
</dbReference>
<feature type="region of interest" description="Disordered" evidence="1">
    <location>
        <begin position="264"/>
        <end position="288"/>
    </location>
</feature>
<reference evidence="3 4" key="1">
    <citation type="submission" date="2019-02" db="EMBL/GenBank/DDBJ databases">
        <title>Draft genome sequences of novel Actinobacteria.</title>
        <authorList>
            <person name="Sahin N."/>
            <person name="Ay H."/>
            <person name="Saygin H."/>
        </authorList>
    </citation>
    <scope>NUCLEOTIDE SEQUENCE [LARGE SCALE GENOMIC DNA]</scope>
    <source>
        <strain evidence="3 4">KC201</strain>
    </source>
</reference>